<accession>A0AAW1X7S5</accession>
<feature type="transmembrane region" description="Helical" evidence="1">
    <location>
        <begin position="66"/>
        <end position="87"/>
    </location>
</feature>
<reference evidence="2 3" key="1">
    <citation type="journal article" date="2023" name="G3 (Bethesda)">
        <title>A chromosome-length genome assembly and annotation of blackberry (Rubus argutus, cv. 'Hillquist').</title>
        <authorList>
            <person name="Bruna T."/>
            <person name="Aryal R."/>
            <person name="Dudchenko O."/>
            <person name="Sargent D.J."/>
            <person name="Mead D."/>
            <person name="Buti M."/>
            <person name="Cavallini A."/>
            <person name="Hytonen T."/>
            <person name="Andres J."/>
            <person name="Pham M."/>
            <person name="Weisz D."/>
            <person name="Mascagni F."/>
            <person name="Usai G."/>
            <person name="Natali L."/>
            <person name="Bassil N."/>
            <person name="Fernandez G.E."/>
            <person name="Lomsadze A."/>
            <person name="Armour M."/>
            <person name="Olukolu B."/>
            <person name="Poorten T."/>
            <person name="Britton C."/>
            <person name="Davik J."/>
            <person name="Ashrafi H."/>
            <person name="Aiden E.L."/>
            <person name="Borodovsky M."/>
            <person name="Worthington M."/>
        </authorList>
    </citation>
    <scope>NUCLEOTIDE SEQUENCE [LARGE SCALE GENOMIC DNA]</scope>
    <source>
        <strain evidence="2">PI 553951</strain>
    </source>
</reference>
<gene>
    <name evidence="2" type="ORF">M0R45_019787</name>
</gene>
<protein>
    <submittedName>
        <fullName evidence="2">Uncharacterized protein</fullName>
    </submittedName>
</protein>
<dbReference type="Proteomes" id="UP001457282">
    <property type="component" value="Unassembled WGS sequence"/>
</dbReference>
<keyword evidence="1" id="KW-0812">Transmembrane</keyword>
<evidence type="ECO:0000313" key="3">
    <source>
        <dbReference type="Proteomes" id="UP001457282"/>
    </source>
</evidence>
<keyword evidence="1" id="KW-1133">Transmembrane helix</keyword>
<sequence>MAGTTSGWRGERAKFRSLTRRTSGAVLEEVWRVGFTSAPHGLDGATVPVWINVREGRINGMGCSLVYYWIGVVIQAPSILATSICVWGRFKLHIRSLPVMVWPLVANFDSLELMGTPF</sequence>
<evidence type="ECO:0000256" key="1">
    <source>
        <dbReference type="SAM" id="Phobius"/>
    </source>
</evidence>
<keyword evidence="3" id="KW-1185">Reference proteome</keyword>
<dbReference type="EMBL" id="JBEDUW010000004">
    <property type="protein sequence ID" value="KAK9932554.1"/>
    <property type="molecule type" value="Genomic_DNA"/>
</dbReference>
<evidence type="ECO:0000313" key="2">
    <source>
        <dbReference type="EMBL" id="KAK9932554.1"/>
    </source>
</evidence>
<keyword evidence="1" id="KW-0472">Membrane</keyword>
<comment type="caution">
    <text evidence="2">The sequence shown here is derived from an EMBL/GenBank/DDBJ whole genome shotgun (WGS) entry which is preliminary data.</text>
</comment>
<dbReference type="AlphaFoldDB" id="A0AAW1X7S5"/>
<name>A0AAW1X7S5_RUBAR</name>
<proteinExistence type="predicted"/>
<organism evidence="2 3">
    <name type="scientific">Rubus argutus</name>
    <name type="common">Southern blackberry</name>
    <dbReference type="NCBI Taxonomy" id="59490"/>
    <lineage>
        <taxon>Eukaryota</taxon>
        <taxon>Viridiplantae</taxon>
        <taxon>Streptophyta</taxon>
        <taxon>Embryophyta</taxon>
        <taxon>Tracheophyta</taxon>
        <taxon>Spermatophyta</taxon>
        <taxon>Magnoliopsida</taxon>
        <taxon>eudicotyledons</taxon>
        <taxon>Gunneridae</taxon>
        <taxon>Pentapetalae</taxon>
        <taxon>rosids</taxon>
        <taxon>fabids</taxon>
        <taxon>Rosales</taxon>
        <taxon>Rosaceae</taxon>
        <taxon>Rosoideae</taxon>
        <taxon>Rosoideae incertae sedis</taxon>
        <taxon>Rubus</taxon>
    </lineage>
</organism>